<evidence type="ECO:0000313" key="2">
    <source>
        <dbReference type="Proteomes" id="UP000337189"/>
    </source>
</evidence>
<protein>
    <submittedName>
        <fullName evidence="1">Uncharacterized protein</fullName>
    </submittedName>
</protein>
<accession>A0A5E4VFW3</accession>
<dbReference type="EMBL" id="CABPSJ010000003">
    <property type="protein sequence ID" value="VVE11178.1"/>
    <property type="molecule type" value="Genomic_DNA"/>
</dbReference>
<proteinExistence type="predicted"/>
<reference evidence="1 2" key="1">
    <citation type="submission" date="2019-08" db="EMBL/GenBank/DDBJ databases">
        <authorList>
            <person name="Peeters C."/>
        </authorList>
    </citation>
    <scope>NUCLEOTIDE SEQUENCE [LARGE SCALE GENOMIC DNA]</scope>
    <source>
        <strain evidence="1 2">LMG 31110</strain>
    </source>
</reference>
<dbReference type="AlphaFoldDB" id="A0A5E4VFW3"/>
<name>A0A5E4VFW3_9BURK</name>
<evidence type="ECO:0000313" key="1">
    <source>
        <dbReference type="EMBL" id="VVE11178.1"/>
    </source>
</evidence>
<gene>
    <name evidence="1" type="ORF">PCO31110_02665</name>
</gene>
<organism evidence="1 2">
    <name type="scientific">Pandoraea communis</name>
    <dbReference type="NCBI Taxonomy" id="2508297"/>
    <lineage>
        <taxon>Bacteria</taxon>
        <taxon>Pseudomonadati</taxon>
        <taxon>Pseudomonadota</taxon>
        <taxon>Betaproteobacteria</taxon>
        <taxon>Burkholderiales</taxon>
        <taxon>Burkholderiaceae</taxon>
        <taxon>Pandoraea</taxon>
    </lineage>
</organism>
<sequence>MQHLNLAGPLPLFTRKWGHLALFTLLVPGSSQILSSTKKNPY</sequence>
<dbReference type="Proteomes" id="UP000337189">
    <property type="component" value="Unassembled WGS sequence"/>
</dbReference>